<evidence type="ECO:0000259" key="1">
    <source>
        <dbReference type="Pfam" id="PF06985"/>
    </source>
</evidence>
<dbReference type="Proteomes" id="UP001172102">
    <property type="component" value="Unassembled WGS sequence"/>
</dbReference>
<dbReference type="AlphaFoldDB" id="A0AA40DLT4"/>
<comment type="caution">
    <text evidence="3">The sequence shown here is derived from an EMBL/GenBank/DDBJ whole genome shotgun (WGS) entry which is preliminary data.</text>
</comment>
<dbReference type="InterPro" id="IPR010730">
    <property type="entry name" value="HET"/>
</dbReference>
<protein>
    <submittedName>
        <fullName evidence="3">Heterokaryon incompatibility protein-domain-containing protein</fullName>
    </submittedName>
</protein>
<feature type="domain" description="Heterokaryon incompatibility" evidence="1">
    <location>
        <begin position="22"/>
        <end position="104"/>
    </location>
</feature>
<evidence type="ECO:0000259" key="2">
    <source>
        <dbReference type="Pfam" id="PF26640"/>
    </source>
</evidence>
<evidence type="ECO:0000313" key="4">
    <source>
        <dbReference type="Proteomes" id="UP001172102"/>
    </source>
</evidence>
<accession>A0AA40DLT4</accession>
<sequence length="242" mass="27398">MRLLNTSTLEVEVFTCSDVPTYAILSHTWGKNEVTLQDLGGSRSGSKKDFSKLDKTCQVAHANGYGHVWIDTCCIDKTSSAELSEAINSMFRYYQEADVCYAFLFDLVPEEVAPLESALATCRWFTRGWTLQELIASPEIHVYDAAWSLRGTKRTMVDLISEISRVDREVLLDADELYCVPVATKMSWAATRATTRVEDMAYSLLGIFDIHLPLLYGEGLKAFRRLQEEILRKTNDMSLLAW</sequence>
<dbReference type="InterPro" id="IPR058525">
    <property type="entry name" value="DUF8212"/>
</dbReference>
<proteinExistence type="predicted"/>
<dbReference type="EMBL" id="JAUKUA010000006">
    <property type="protein sequence ID" value="KAK0707885.1"/>
    <property type="molecule type" value="Genomic_DNA"/>
</dbReference>
<organism evidence="3 4">
    <name type="scientific">Lasiosphaeris hirsuta</name>
    <dbReference type="NCBI Taxonomy" id="260670"/>
    <lineage>
        <taxon>Eukaryota</taxon>
        <taxon>Fungi</taxon>
        <taxon>Dikarya</taxon>
        <taxon>Ascomycota</taxon>
        <taxon>Pezizomycotina</taxon>
        <taxon>Sordariomycetes</taxon>
        <taxon>Sordariomycetidae</taxon>
        <taxon>Sordariales</taxon>
        <taxon>Lasiosphaeriaceae</taxon>
        <taxon>Lasiosphaeris</taxon>
    </lineage>
</organism>
<evidence type="ECO:0000313" key="3">
    <source>
        <dbReference type="EMBL" id="KAK0707885.1"/>
    </source>
</evidence>
<keyword evidence="4" id="KW-1185">Reference proteome</keyword>
<gene>
    <name evidence="3" type="ORF">B0H67DRAFT_442158</name>
</gene>
<feature type="domain" description="DUF8212" evidence="2">
    <location>
        <begin position="221"/>
        <end position="242"/>
    </location>
</feature>
<feature type="non-terminal residue" evidence="3">
    <location>
        <position position="242"/>
    </location>
</feature>
<name>A0AA40DLT4_9PEZI</name>
<dbReference type="PANTHER" id="PTHR10622:SF12">
    <property type="entry name" value="HET DOMAIN-CONTAINING PROTEIN"/>
    <property type="match status" value="1"/>
</dbReference>
<dbReference type="Pfam" id="PF26640">
    <property type="entry name" value="DUF8212"/>
    <property type="match status" value="1"/>
</dbReference>
<dbReference type="PANTHER" id="PTHR10622">
    <property type="entry name" value="HET DOMAIN-CONTAINING PROTEIN"/>
    <property type="match status" value="1"/>
</dbReference>
<dbReference type="Pfam" id="PF06985">
    <property type="entry name" value="HET"/>
    <property type="match status" value="1"/>
</dbReference>
<reference evidence="3" key="1">
    <citation type="submission" date="2023-06" db="EMBL/GenBank/DDBJ databases">
        <title>Genome-scale phylogeny and comparative genomics of the fungal order Sordariales.</title>
        <authorList>
            <consortium name="Lawrence Berkeley National Laboratory"/>
            <person name="Hensen N."/>
            <person name="Bonometti L."/>
            <person name="Westerberg I."/>
            <person name="Brannstrom I.O."/>
            <person name="Guillou S."/>
            <person name="Cros-Aarteil S."/>
            <person name="Calhoun S."/>
            <person name="Haridas S."/>
            <person name="Kuo A."/>
            <person name="Mondo S."/>
            <person name="Pangilinan J."/>
            <person name="Riley R."/>
            <person name="Labutti K."/>
            <person name="Andreopoulos B."/>
            <person name="Lipzen A."/>
            <person name="Chen C."/>
            <person name="Yanf M."/>
            <person name="Daum C."/>
            <person name="Ng V."/>
            <person name="Clum A."/>
            <person name="Steindorff A."/>
            <person name="Ohm R."/>
            <person name="Martin F."/>
            <person name="Silar P."/>
            <person name="Natvig D."/>
            <person name="Lalanne C."/>
            <person name="Gautier V."/>
            <person name="Ament-Velasquez S.L."/>
            <person name="Kruys A."/>
            <person name="Hutchinson M.I."/>
            <person name="Powell A.J."/>
            <person name="Barry K."/>
            <person name="Miller A.N."/>
            <person name="Grigoriev I.V."/>
            <person name="Debuchy R."/>
            <person name="Gladieux P."/>
            <person name="Thoren M.H."/>
            <person name="Johannesson H."/>
        </authorList>
    </citation>
    <scope>NUCLEOTIDE SEQUENCE</scope>
    <source>
        <strain evidence="3">SMH4607-1</strain>
    </source>
</reference>